<dbReference type="InterPro" id="IPR000182">
    <property type="entry name" value="GNAT_dom"/>
</dbReference>
<keyword evidence="1" id="KW-0808">Transferase</keyword>
<evidence type="ECO:0000313" key="3">
    <source>
        <dbReference type="EMBL" id="CEK75657.1"/>
    </source>
</evidence>
<proteinExistence type="inferred from homology"/>
<dbReference type="PANTHER" id="PTHR15298">
    <property type="entry name" value="L-COA N-ACYLTRANSFERASE-RELATED"/>
    <property type="match status" value="1"/>
</dbReference>
<reference evidence="3" key="1">
    <citation type="submission" date="2014-12" db="EMBL/GenBank/DDBJ databases">
        <title>Insight into the proteome of Arion vulgaris.</title>
        <authorList>
            <person name="Aradska J."/>
            <person name="Bulat T."/>
            <person name="Smidak R."/>
            <person name="Sarate P."/>
            <person name="Gangsoo J."/>
            <person name="Sialana F."/>
            <person name="Bilban M."/>
            <person name="Lubec G."/>
        </authorList>
    </citation>
    <scope>NUCLEOTIDE SEQUENCE</scope>
    <source>
        <tissue evidence="3">Skin</tissue>
    </source>
</reference>
<organism evidence="3">
    <name type="scientific">Arion vulgaris</name>
    <dbReference type="NCBI Taxonomy" id="1028688"/>
    <lineage>
        <taxon>Eukaryota</taxon>
        <taxon>Metazoa</taxon>
        <taxon>Spiralia</taxon>
        <taxon>Lophotrochozoa</taxon>
        <taxon>Mollusca</taxon>
        <taxon>Gastropoda</taxon>
        <taxon>Heterobranchia</taxon>
        <taxon>Euthyneura</taxon>
        <taxon>Panpulmonata</taxon>
        <taxon>Eupulmonata</taxon>
        <taxon>Stylommatophora</taxon>
        <taxon>Helicina</taxon>
        <taxon>Arionoidea</taxon>
        <taxon>Arionidae</taxon>
        <taxon>Arion</taxon>
    </lineage>
</organism>
<dbReference type="EC" id="2.3.1.-" evidence="1"/>
<evidence type="ECO:0000256" key="1">
    <source>
        <dbReference type="RuleBase" id="RU368002"/>
    </source>
</evidence>
<keyword evidence="1" id="KW-0012">Acyltransferase</keyword>
<dbReference type="PANTHER" id="PTHR15298:SF1">
    <property type="entry name" value="GLYCINE N-ACYLTRANSFERASE-LIKE PROTEIN"/>
    <property type="match status" value="1"/>
</dbReference>
<comment type="similarity">
    <text evidence="1">Belongs to the glycine N-acyltransferase family.</text>
</comment>
<feature type="domain" description="N-acetyltransferase" evidence="2">
    <location>
        <begin position="154"/>
        <end position="289"/>
    </location>
</feature>
<dbReference type="Gene3D" id="3.40.630.30">
    <property type="match status" value="1"/>
</dbReference>
<name>A0A0B7A4S7_9EUPU</name>
<dbReference type="PROSITE" id="PS51186">
    <property type="entry name" value="GNAT"/>
    <property type="match status" value="1"/>
</dbReference>
<dbReference type="GO" id="GO:0005739">
    <property type="term" value="C:mitochondrion"/>
    <property type="evidence" value="ECO:0007669"/>
    <property type="project" value="InterPro"/>
</dbReference>
<dbReference type="InterPro" id="IPR016181">
    <property type="entry name" value="Acyl_CoA_acyltransferase"/>
</dbReference>
<gene>
    <name evidence="3" type="primary">ORF96450</name>
</gene>
<dbReference type="InterPro" id="IPR013653">
    <property type="entry name" value="GCN5-like_dom"/>
</dbReference>
<sequence length="289" mass="32528">MTSLHKVTRDELPILLEWTAKYLPLSYKHYETIQAKIQGIWQGTPLYTLGWPDIRAVGEGPADSSECQCADYFNKFQATSVFSPNSEDLEELLTTPGFLDWTKPIIFYAICHDNGDVVEKVSNATGTKYNTRYVNHAFLANPGDVVERTIPDGFHIRSLDPDLHSDYVASTWPHHRLHTNQYIAEVLKSFPSVGVFDSDGNCVGVELVVEWGYGSFLHVKDEVRGLGLASCIVSHLAQKRFQENKPFLAATLTSNKAAISLHEKLGFKIVYQMDWFVHSMSSEKVVLSQ</sequence>
<dbReference type="InterPro" id="IPR010313">
    <property type="entry name" value="Glycine_N-acyltransferase"/>
</dbReference>
<dbReference type="SUPFAM" id="SSF55729">
    <property type="entry name" value="Acyl-CoA N-acyltransferases (Nat)"/>
    <property type="match status" value="1"/>
</dbReference>
<dbReference type="AlphaFoldDB" id="A0A0B7A4S7"/>
<protein>
    <recommendedName>
        <fullName evidence="1">Glycine N-acyltransferase-like protein</fullName>
        <ecNumber evidence="1">2.3.1.-</ecNumber>
    </recommendedName>
</protein>
<accession>A0A0B7A4S7</accession>
<dbReference type="GO" id="GO:0047961">
    <property type="term" value="F:glycine N-acyltransferase activity"/>
    <property type="evidence" value="ECO:0007669"/>
    <property type="project" value="InterPro"/>
</dbReference>
<dbReference type="EMBL" id="HACG01028792">
    <property type="protein sequence ID" value="CEK75657.1"/>
    <property type="molecule type" value="Transcribed_RNA"/>
</dbReference>
<dbReference type="Pfam" id="PF08445">
    <property type="entry name" value="FR47"/>
    <property type="match status" value="1"/>
</dbReference>
<evidence type="ECO:0000259" key="2">
    <source>
        <dbReference type="PROSITE" id="PS51186"/>
    </source>
</evidence>